<protein>
    <submittedName>
        <fullName evidence="2">Uncharacterized protein</fullName>
    </submittedName>
</protein>
<evidence type="ECO:0000313" key="2">
    <source>
        <dbReference type="EMBL" id="KAJ5188307.1"/>
    </source>
</evidence>
<name>A0A9W9J276_9EURO</name>
<feature type="region of interest" description="Disordered" evidence="1">
    <location>
        <begin position="1"/>
        <end position="34"/>
    </location>
</feature>
<evidence type="ECO:0000256" key="1">
    <source>
        <dbReference type="SAM" id="MobiDB-lite"/>
    </source>
</evidence>
<organism evidence="2 3">
    <name type="scientific">Penicillium cf. griseofulvum</name>
    <dbReference type="NCBI Taxonomy" id="2972120"/>
    <lineage>
        <taxon>Eukaryota</taxon>
        <taxon>Fungi</taxon>
        <taxon>Dikarya</taxon>
        <taxon>Ascomycota</taxon>
        <taxon>Pezizomycotina</taxon>
        <taxon>Eurotiomycetes</taxon>
        <taxon>Eurotiomycetidae</taxon>
        <taxon>Eurotiales</taxon>
        <taxon>Aspergillaceae</taxon>
        <taxon>Penicillium</taxon>
    </lineage>
</organism>
<accession>A0A9W9J276</accession>
<sequence>MPCAFGPKPIQEKTRYGQHEERGEKGSPGNVLAIRPSWPSTGLRVHLPREILGDFEEFSKQPIEQFPFEQNVFNKLDVWMQTCRQKQGNRSFDGYTESARLPYAQVGME</sequence>
<reference evidence="2" key="2">
    <citation type="journal article" date="2023" name="IMA Fungus">
        <title>Comparative genomic study of the Penicillium genus elucidates a diverse pangenome and 15 lateral gene transfer events.</title>
        <authorList>
            <person name="Petersen C."/>
            <person name="Sorensen T."/>
            <person name="Nielsen M.R."/>
            <person name="Sondergaard T.E."/>
            <person name="Sorensen J.L."/>
            <person name="Fitzpatrick D.A."/>
            <person name="Frisvad J.C."/>
            <person name="Nielsen K.L."/>
        </authorList>
    </citation>
    <scope>NUCLEOTIDE SEQUENCE</scope>
    <source>
        <strain evidence="2">IBT 16849</strain>
    </source>
</reference>
<proteinExistence type="predicted"/>
<gene>
    <name evidence="2" type="ORF">N7472_007321</name>
</gene>
<reference evidence="2" key="1">
    <citation type="submission" date="2022-11" db="EMBL/GenBank/DDBJ databases">
        <authorList>
            <person name="Petersen C."/>
        </authorList>
    </citation>
    <scope>NUCLEOTIDE SEQUENCE</scope>
    <source>
        <strain evidence="2">IBT 16849</strain>
    </source>
</reference>
<feature type="compositionally biased region" description="Basic and acidic residues" evidence="1">
    <location>
        <begin position="10"/>
        <end position="25"/>
    </location>
</feature>
<dbReference type="AlphaFoldDB" id="A0A9W9J276"/>
<keyword evidence="3" id="KW-1185">Reference proteome</keyword>
<dbReference type="EMBL" id="JAPQKP010000005">
    <property type="protein sequence ID" value="KAJ5188307.1"/>
    <property type="molecule type" value="Genomic_DNA"/>
</dbReference>
<evidence type="ECO:0000313" key="3">
    <source>
        <dbReference type="Proteomes" id="UP001150879"/>
    </source>
</evidence>
<dbReference type="Proteomes" id="UP001150879">
    <property type="component" value="Unassembled WGS sequence"/>
</dbReference>
<comment type="caution">
    <text evidence="2">The sequence shown here is derived from an EMBL/GenBank/DDBJ whole genome shotgun (WGS) entry which is preliminary data.</text>
</comment>